<accession>A0ABW8YUT0</accession>
<evidence type="ECO:0008006" key="3">
    <source>
        <dbReference type="Google" id="ProtNLM"/>
    </source>
</evidence>
<evidence type="ECO:0000313" key="1">
    <source>
        <dbReference type="EMBL" id="MFL9844064.1"/>
    </source>
</evidence>
<evidence type="ECO:0000313" key="2">
    <source>
        <dbReference type="Proteomes" id="UP001629156"/>
    </source>
</evidence>
<dbReference type="RefSeq" id="WP_408084313.1">
    <property type="nucleotide sequence ID" value="NZ_JBELPZ010000004.1"/>
</dbReference>
<sequence>MNILPPKSWEEFEEMTLDACKIRWQNPDLQRNGRQGQTQNGVDILGSNHLFDLVGVQCKNYKDKLNISLIKTEIIKAESFLPKLKMYYFACTDRTDSLLQKEVRVLSQERTSQNKFPVMILFWDDIVQDLVQDVPIFKKHYPQISISIDADLKVKDLNLYCILDLIYFTSNLDFYNQLIFGEIGALVSEDPLQIKSVLFSIKYSASKILQPTDYDKVAKLINEYIEYLFPKTNRNDDFLWSKANSISSEFVSIILGVQYQLAKRELAIYNVGKILSKWNIWESNSNEELWADDNWESLIKFIAIIELSEISNLVEGLRKQYEKGDHWIRLDFPHKVYNHIRLSLMYK</sequence>
<gene>
    <name evidence="1" type="ORF">ABS766_06500</name>
</gene>
<reference evidence="1 2" key="1">
    <citation type="submission" date="2024-06" db="EMBL/GenBank/DDBJ databases">
        <authorList>
            <person name="Kaempfer P."/>
            <person name="Viver T."/>
        </authorList>
    </citation>
    <scope>NUCLEOTIDE SEQUENCE [LARGE SCALE GENOMIC DNA]</scope>
    <source>
        <strain evidence="1 2">ST-119</strain>
    </source>
</reference>
<dbReference type="Proteomes" id="UP001629156">
    <property type="component" value="Unassembled WGS sequence"/>
</dbReference>
<comment type="caution">
    <text evidence="1">The sequence shown here is derived from an EMBL/GenBank/DDBJ whole genome shotgun (WGS) entry which is preliminary data.</text>
</comment>
<organism evidence="1 2">
    <name type="scientific">Flavobacterium rhizosphaerae</name>
    <dbReference type="NCBI Taxonomy" id="3163298"/>
    <lineage>
        <taxon>Bacteria</taxon>
        <taxon>Pseudomonadati</taxon>
        <taxon>Bacteroidota</taxon>
        <taxon>Flavobacteriia</taxon>
        <taxon>Flavobacteriales</taxon>
        <taxon>Flavobacteriaceae</taxon>
        <taxon>Flavobacterium</taxon>
    </lineage>
</organism>
<dbReference type="EMBL" id="JBELPZ010000004">
    <property type="protein sequence ID" value="MFL9844064.1"/>
    <property type="molecule type" value="Genomic_DNA"/>
</dbReference>
<keyword evidence="2" id="KW-1185">Reference proteome</keyword>
<protein>
    <recommendedName>
        <fullName evidence="3">Restriction endonuclease</fullName>
    </recommendedName>
</protein>
<proteinExistence type="predicted"/>
<name>A0ABW8YUT0_9FLAO</name>